<organism evidence="6 7">
    <name type="scientific">Thiomonas bhubaneswarensis</name>
    <dbReference type="NCBI Taxonomy" id="339866"/>
    <lineage>
        <taxon>Bacteria</taxon>
        <taxon>Pseudomonadati</taxon>
        <taxon>Pseudomonadota</taxon>
        <taxon>Betaproteobacteria</taxon>
        <taxon>Burkholderiales</taxon>
        <taxon>Thiomonas</taxon>
    </lineage>
</organism>
<keyword evidence="5" id="KW-0472">Membrane</keyword>
<keyword evidence="1" id="KW-1003">Cell membrane</keyword>
<dbReference type="GO" id="GO:0005886">
    <property type="term" value="C:plasma membrane"/>
    <property type="evidence" value="ECO:0007669"/>
    <property type="project" value="InterPro"/>
</dbReference>
<evidence type="ECO:0000256" key="5">
    <source>
        <dbReference type="ARBA" id="ARBA00023136"/>
    </source>
</evidence>
<evidence type="ECO:0000313" key="6">
    <source>
        <dbReference type="EMBL" id="CUA93745.1"/>
    </source>
</evidence>
<keyword evidence="7" id="KW-1185">Reference proteome</keyword>
<evidence type="ECO:0000256" key="2">
    <source>
        <dbReference type="ARBA" id="ARBA00022519"/>
    </source>
</evidence>
<sequence>MHMNMRQLWLRLSAWSPIVLLALAAAFSWWVAQVVMRAEQGPKIGPAHSALPDYMLHEFSAASYNAQGQLGAVLQGTQMDHRPDTDTFEITAPQLRAVSPQGIVTTASAQRGLANKDGSNIQLFGHAVVERSGTGGQPPLIVRGDFLNIFPQQQIIQSNQPTVVQQGQTVFSANTVDFNAIAGTASMQGRVKAVIVPGASTQANSP</sequence>
<dbReference type="GO" id="GO:0030288">
    <property type="term" value="C:outer membrane-bounded periplasmic space"/>
    <property type="evidence" value="ECO:0007669"/>
    <property type="project" value="TreeGrafter"/>
</dbReference>
<dbReference type="InterPro" id="IPR010664">
    <property type="entry name" value="LipoPS_assembly_LptC-rel"/>
</dbReference>
<dbReference type="NCBIfam" id="TIGR04409">
    <property type="entry name" value="LptC_YrbK"/>
    <property type="match status" value="1"/>
</dbReference>
<evidence type="ECO:0000256" key="3">
    <source>
        <dbReference type="ARBA" id="ARBA00022692"/>
    </source>
</evidence>
<keyword evidence="4" id="KW-1133">Transmembrane helix</keyword>
<accession>A0A0K6HS44</accession>
<gene>
    <name evidence="6" type="ORF">Ga0061069_101343</name>
</gene>
<dbReference type="OrthoDB" id="5298112at2"/>
<evidence type="ECO:0000256" key="4">
    <source>
        <dbReference type="ARBA" id="ARBA00022989"/>
    </source>
</evidence>
<dbReference type="InterPro" id="IPR052363">
    <property type="entry name" value="LPS_export_LptC"/>
</dbReference>
<dbReference type="GO" id="GO:0015221">
    <property type="term" value="F:lipopolysaccharide transmembrane transporter activity"/>
    <property type="evidence" value="ECO:0007669"/>
    <property type="project" value="InterPro"/>
</dbReference>
<dbReference type="Gene3D" id="2.60.450.10">
    <property type="entry name" value="Lipopolysaccharide (LPS) transport protein A like domain"/>
    <property type="match status" value="1"/>
</dbReference>
<keyword evidence="2" id="KW-0997">Cell inner membrane</keyword>
<evidence type="ECO:0000256" key="1">
    <source>
        <dbReference type="ARBA" id="ARBA00022475"/>
    </source>
</evidence>
<dbReference type="EMBL" id="CYHF01000001">
    <property type="protein sequence ID" value="CUA93745.1"/>
    <property type="molecule type" value="Genomic_DNA"/>
</dbReference>
<dbReference type="InterPro" id="IPR026265">
    <property type="entry name" value="LptC"/>
</dbReference>
<dbReference type="AlphaFoldDB" id="A0A0K6HS44"/>
<keyword evidence="3" id="KW-0812">Transmembrane</keyword>
<dbReference type="STRING" id="339866.GCA_001418255_00341"/>
<dbReference type="Pfam" id="PF06835">
    <property type="entry name" value="LptC"/>
    <property type="match status" value="1"/>
</dbReference>
<name>A0A0K6HS44_9BURK</name>
<dbReference type="GO" id="GO:0017089">
    <property type="term" value="F:glycolipid transfer activity"/>
    <property type="evidence" value="ECO:0007669"/>
    <property type="project" value="TreeGrafter"/>
</dbReference>
<dbReference type="PANTHER" id="PTHR37481">
    <property type="entry name" value="LIPOPOLYSACCHARIDE EXPORT SYSTEM PROTEIN LPTC"/>
    <property type="match status" value="1"/>
</dbReference>
<dbReference type="Proteomes" id="UP000183649">
    <property type="component" value="Unassembled WGS sequence"/>
</dbReference>
<evidence type="ECO:0000313" key="7">
    <source>
        <dbReference type="Proteomes" id="UP000183649"/>
    </source>
</evidence>
<dbReference type="PANTHER" id="PTHR37481:SF1">
    <property type="entry name" value="LIPOPOLYSACCHARIDE EXPORT SYSTEM PROTEIN LPTC"/>
    <property type="match status" value="1"/>
</dbReference>
<protein>
    <submittedName>
        <fullName evidence="6">Lipopolysaccharide export system protein LptC</fullName>
    </submittedName>
</protein>
<reference evidence="7" key="1">
    <citation type="submission" date="2015-08" db="EMBL/GenBank/DDBJ databases">
        <authorList>
            <person name="Varghese N."/>
        </authorList>
    </citation>
    <scope>NUCLEOTIDE SEQUENCE [LARGE SCALE GENOMIC DNA]</scope>
    <source>
        <strain evidence="7">DSM 18181</strain>
    </source>
</reference>
<proteinExistence type="predicted"/>